<dbReference type="SUPFAM" id="SSF69065">
    <property type="entry name" value="RNase III domain-like"/>
    <property type="match status" value="1"/>
</dbReference>
<dbReference type="InterPro" id="IPR036389">
    <property type="entry name" value="RNase_III_sf"/>
</dbReference>
<dbReference type="InterPro" id="IPR000999">
    <property type="entry name" value="RNase_III_dom"/>
</dbReference>
<feature type="domain" description="RNase III" evidence="1">
    <location>
        <begin position="1"/>
        <end position="94"/>
    </location>
</feature>
<organism evidence="2 3">
    <name type="scientific">Tilletia walkeri</name>
    <dbReference type="NCBI Taxonomy" id="117179"/>
    <lineage>
        <taxon>Eukaryota</taxon>
        <taxon>Fungi</taxon>
        <taxon>Dikarya</taxon>
        <taxon>Basidiomycota</taxon>
        <taxon>Ustilaginomycotina</taxon>
        <taxon>Exobasidiomycetes</taxon>
        <taxon>Tilletiales</taxon>
        <taxon>Tilletiaceae</taxon>
        <taxon>Tilletia</taxon>
    </lineage>
</organism>
<name>A0A8X7N027_9BASI</name>
<reference evidence="2" key="1">
    <citation type="submission" date="2016-04" db="EMBL/GenBank/DDBJ databases">
        <authorList>
            <person name="Nguyen H.D."/>
            <person name="Samba Siva P."/>
            <person name="Cullis J."/>
            <person name="Levesque C.A."/>
            <person name="Hambleton S."/>
        </authorList>
    </citation>
    <scope>NUCLEOTIDE SEQUENCE</scope>
    <source>
        <strain evidence="2">DAOMC 236422</strain>
    </source>
</reference>
<sequence length="187" mass="21377">WDQGELTAYKDKLRMNRTLGALAEAIGMHRFLSSSPDELKHDIEEFNEAVQLLRIQERLKPEEERGPYWAEMDIAPPVAHIVTSLVGAVALDSSLDLKVLQGLYDRLFRPFYDEFCSQDKEIGGSARKFENFMNGLECNKWRYVHDSTNQTTRRSTTLRFMSTTSNGWSADLARLNASRTILRAGIC</sequence>
<feature type="non-terminal residue" evidence="2">
    <location>
        <position position="1"/>
    </location>
</feature>
<dbReference type="GO" id="GO:0006396">
    <property type="term" value="P:RNA processing"/>
    <property type="evidence" value="ECO:0007669"/>
    <property type="project" value="InterPro"/>
</dbReference>
<dbReference type="Gene3D" id="1.10.1520.10">
    <property type="entry name" value="Ribonuclease III domain"/>
    <property type="match status" value="1"/>
</dbReference>
<dbReference type="AlphaFoldDB" id="A0A8X7N027"/>
<dbReference type="Proteomes" id="UP000078113">
    <property type="component" value="Unassembled WGS sequence"/>
</dbReference>
<evidence type="ECO:0000259" key="1">
    <source>
        <dbReference type="PROSITE" id="PS50142"/>
    </source>
</evidence>
<dbReference type="PROSITE" id="PS50142">
    <property type="entry name" value="RNASE_3_2"/>
    <property type="match status" value="1"/>
</dbReference>
<dbReference type="EMBL" id="LWDG02001208">
    <property type="protein sequence ID" value="KAE8259465.1"/>
    <property type="molecule type" value="Genomic_DNA"/>
</dbReference>
<evidence type="ECO:0000313" key="2">
    <source>
        <dbReference type="EMBL" id="KAE8259465.1"/>
    </source>
</evidence>
<reference evidence="2" key="2">
    <citation type="journal article" date="2019" name="IMA Fungus">
        <title>Genome sequencing and comparison of five Tilletia species to identify candidate genes for the detection of regulated species infecting wheat.</title>
        <authorList>
            <person name="Nguyen H.D.T."/>
            <person name="Sultana T."/>
            <person name="Kesanakurti P."/>
            <person name="Hambleton S."/>
        </authorList>
    </citation>
    <scope>NUCLEOTIDE SEQUENCE</scope>
    <source>
        <strain evidence="2">DAOMC 236422</strain>
    </source>
</reference>
<evidence type="ECO:0000313" key="3">
    <source>
        <dbReference type="Proteomes" id="UP000078113"/>
    </source>
</evidence>
<keyword evidence="3" id="KW-1185">Reference proteome</keyword>
<accession>A0A8X7N027</accession>
<protein>
    <recommendedName>
        <fullName evidence="1">RNase III domain-containing protein</fullName>
    </recommendedName>
</protein>
<gene>
    <name evidence="2" type="ORF">A4X09_0g7811</name>
</gene>
<proteinExistence type="predicted"/>
<comment type="caution">
    <text evidence="2">The sequence shown here is derived from an EMBL/GenBank/DDBJ whole genome shotgun (WGS) entry which is preliminary data.</text>
</comment>
<dbReference type="GO" id="GO:0004525">
    <property type="term" value="F:ribonuclease III activity"/>
    <property type="evidence" value="ECO:0007669"/>
    <property type="project" value="InterPro"/>
</dbReference>